<dbReference type="PANTHER" id="PTHR26450:SF156">
    <property type="entry name" value="OLFACTORY RECEPTOR 52R1"/>
    <property type="match status" value="1"/>
</dbReference>
<evidence type="ECO:0000256" key="4">
    <source>
        <dbReference type="ARBA" id="ARBA00022692"/>
    </source>
</evidence>
<keyword evidence="9" id="KW-0675">Receptor</keyword>
<reference evidence="12" key="1">
    <citation type="thesis" date="2020" institute="ProQuest LLC" country="789 East Eisenhower Parkway, Ann Arbor, MI, USA">
        <title>Comparative Genomics and Chromosome Evolution.</title>
        <authorList>
            <person name="Mudd A.B."/>
        </authorList>
    </citation>
    <scope>NUCLEOTIDE SEQUENCE</scope>
    <source>
        <strain evidence="12">1538</strain>
        <tissue evidence="12">Blood</tissue>
    </source>
</reference>
<dbReference type="EMBL" id="DYDO01000001">
    <property type="protein sequence ID" value="DBA32228.1"/>
    <property type="molecule type" value="Genomic_DNA"/>
</dbReference>
<dbReference type="PRINTS" id="PR00245">
    <property type="entry name" value="OLFACTORYR"/>
</dbReference>
<feature type="transmembrane region" description="Helical" evidence="10">
    <location>
        <begin position="199"/>
        <end position="224"/>
    </location>
</feature>
<keyword evidence="13" id="KW-1185">Reference proteome</keyword>
<keyword evidence="10" id="KW-1003">Cell membrane</keyword>
<accession>A0AAV3B9Q3</accession>
<evidence type="ECO:0000256" key="2">
    <source>
        <dbReference type="ARBA" id="ARBA00004141"/>
    </source>
</evidence>
<evidence type="ECO:0000256" key="6">
    <source>
        <dbReference type="ARBA" id="ARBA00022989"/>
    </source>
</evidence>
<keyword evidence="3 10" id="KW-0716">Sensory transduction</keyword>
<dbReference type="GO" id="GO:0005886">
    <property type="term" value="C:plasma membrane"/>
    <property type="evidence" value="ECO:0007669"/>
    <property type="project" value="UniProtKB-SubCell"/>
</dbReference>
<dbReference type="PROSITE" id="PS50262">
    <property type="entry name" value="G_PROTEIN_RECEP_F1_2"/>
    <property type="match status" value="1"/>
</dbReference>
<dbReference type="InterPro" id="IPR017452">
    <property type="entry name" value="GPCR_Rhodpsn_7TM"/>
</dbReference>
<dbReference type="GO" id="GO:0004984">
    <property type="term" value="F:olfactory receptor activity"/>
    <property type="evidence" value="ECO:0007669"/>
    <property type="project" value="InterPro"/>
</dbReference>
<dbReference type="SMART" id="SM01381">
    <property type="entry name" value="7TM_GPCR_Srsx"/>
    <property type="match status" value="1"/>
</dbReference>
<evidence type="ECO:0000256" key="1">
    <source>
        <dbReference type="ARBA" id="ARBA00002936"/>
    </source>
</evidence>
<evidence type="ECO:0000256" key="8">
    <source>
        <dbReference type="ARBA" id="ARBA00023224"/>
    </source>
</evidence>
<dbReference type="InterPro" id="IPR000276">
    <property type="entry name" value="GPCR_Rhodpsn"/>
</dbReference>
<dbReference type="InterPro" id="IPR000725">
    <property type="entry name" value="Olfact_rcpt"/>
</dbReference>
<evidence type="ECO:0000313" key="13">
    <source>
        <dbReference type="Proteomes" id="UP001181693"/>
    </source>
</evidence>
<evidence type="ECO:0000256" key="5">
    <source>
        <dbReference type="ARBA" id="ARBA00022725"/>
    </source>
</evidence>
<evidence type="ECO:0000256" key="3">
    <source>
        <dbReference type="ARBA" id="ARBA00022606"/>
    </source>
</evidence>
<evidence type="ECO:0000256" key="7">
    <source>
        <dbReference type="ARBA" id="ARBA00023136"/>
    </source>
</evidence>
<comment type="caution">
    <text evidence="12">The sequence shown here is derived from an EMBL/GenBank/DDBJ whole genome shotgun (WGS) entry which is preliminary data.</text>
</comment>
<keyword evidence="4 9" id="KW-0812">Transmembrane</keyword>
<comment type="function">
    <text evidence="1">Odorant receptor.</text>
</comment>
<dbReference type="Gene3D" id="1.20.1070.10">
    <property type="entry name" value="Rhodopsin 7-helix transmembrane proteins"/>
    <property type="match status" value="1"/>
</dbReference>
<keyword evidence="9" id="KW-0297">G-protein coupled receptor</keyword>
<keyword evidence="8 9" id="KW-0807">Transducer</keyword>
<comment type="subcellular location">
    <subcellularLocation>
        <location evidence="10">Cell membrane</location>
        <topology evidence="10">Multi-pass membrane protein</topology>
    </subcellularLocation>
    <subcellularLocation>
        <location evidence="2">Membrane</location>
        <topology evidence="2">Multi-pass membrane protein</topology>
    </subcellularLocation>
</comment>
<dbReference type="CDD" id="cd15917">
    <property type="entry name" value="7tmA_OR51_52-like"/>
    <property type="match status" value="1"/>
</dbReference>
<feature type="transmembrane region" description="Helical" evidence="10">
    <location>
        <begin position="272"/>
        <end position="292"/>
    </location>
</feature>
<comment type="similarity">
    <text evidence="9">Belongs to the G-protein coupled receptor 1 family.</text>
</comment>
<feature type="transmembrane region" description="Helical" evidence="10">
    <location>
        <begin position="245"/>
        <end position="266"/>
    </location>
</feature>
<proteinExistence type="inferred from homology"/>
<keyword evidence="6 10" id="KW-1133">Transmembrane helix</keyword>
<organism evidence="12 13">
    <name type="scientific">Pyxicephalus adspersus</name>
    <name type="common">African bullfrog</name>
    <dbReference type="NCBI Taxonomy" id="30357"/>
    <lineage>
        <taxon>Eukaryota</taxon>
        <taxon>Metazoa</taxon>
        <taxon>Chordata</taxon>
        <taxon>Craniata</taxon>
        <taxon>Vertebrata</taxon>
        <taxon>Euteleostomi</taxon>
        <taxon>Amphibia</taxon>
        <taxon>Batrachia</taxon>
        <taxon>Anura</taxon>
        <taxon>Neobatrachia</taxon>
        <taxon>Ranoidea</taxon>
        <taxon>Pyxicephalidae</taxon>
        <taxon>Pyxicephalinae</taxon>
        <taxon>Pyxicephalus</taxon>
    </lineage>
</organism>
<keyword evidence="5 10" id="KW-0552">Olfaction</keyword>
<dbReference type="Pfam" id="PF13853">
    <property type="entry name" value="7tm_4"/>
    <property type="match status" value="1"/>
</dbReference>
<dbReference type="FunFam" id="1.20.1070.10:FF:000006">
    <property type="entry name" value="Olfactory receptor"/>
    <property type="match status" value="1"/>
</dbReference>
<feature type="transmembrane region" description="Helical" evidence="10">
    <location>
        <begin position="62"/>
        <end position="88"/>
    </location>
</feature>
<feature type="transmembrane region" description="Helical" evidence="10">
    <location>
        <begin position="94"/>
        <end position="122"/>
    </location>
</feature>
<dbReference type="Proteomes" id="UP001181693">
    <property type="component" value="Unassembled WGS sequence"/>
</dbReference>
<sequence>MLLANLSIFYPSVFYLDGLPGFEWAHVWLSIPIFIMYVMALFGNSFMLILVVTEQRLHSPMYYFLCTLALTDVVLASSIVLKMLAIFWMNIKVITFLSCLVQMFFIHCFTSMESGVLLAMALDRYVAICNPLHYTTTLTNSLIVKIAISLIIRGIMIVTPCPLMASRLPFCQSHHISHSYCDHMAVVKLACADTTINSAYGLTVVLLCILFDISFIAMSYILILRSVLKISSQIAKRKAFSTCTSHISTILMFYTLGLFSFLTHRVGHIEPYIHVILSNLYLLIPPALNPIIYGVKTKEIRTAAYNLLSQSAK</sequence>
<gene>
    <name evidence="12" type="ORF">GDO54_000036</name>
</gene>
<dbReference type="InterPro" id="IPR050402">
    <property type="entry name" value="OR51/52/56-like"/>
</dbReference>
<evidence type="ECO:0000259" key="11">
    <source>
        <dbReference type="PROSITE" id="PS50262"/>
    </source>
</evidence>
<keyword evidence="7 10" id="KW-0472">Membrane</keyword>
<evidence type="ECO:0000313" key="12">
    <source>
        <dbReference type="EMBL" id="DBA32228.1"/>
    </source>
</evidence>
<dbReference type="PANTHER" id="PTHR26450">
    <property type="entry name" value="OLFACTORY RECEPTOR 56B1-RELATED"/>
    <property type="match status" value="1"/>
</dbReference>
<dbReference type="PRINTS" id="PR00237">
    <property type="entry name" value="GPCRRHODOPSN"/>
</dbReference>
<evidence type="ECO:0000256" key="9">
    <source>
        <dbReference type="RuleBase" id="RU000688"/>
    </source>
</evidence>
<dbReference type="AlphaFoldDB" id="A0AAV3B9Q3"/>
<feature type="transmembrane region" description="Helical" evidence="10">
    <location>
        <begin position="27"/>
        <end position="50"/>
    </location>
</feature>
<dbReference type="GO" id="GO:0004930">
    <property type="term" value="F:G protein-coupled receptor activity"/>
    <property type="evidence" value="ECO:0007669"/>
    <property type="project" value="UniProtKB-KW"/>
</dbReference>
<feature type="domain" description="G-protein coupled receptors family 1 profile" evidence="11">
    <location>
        <begin position="43"/>
        <end position="293"/>
    </location>
</feature>
<feature type="transmembrane region" description="Helical" evidence="10">
    <location>
        <begin position="142"/>
        <end position="165"/>
    </location>
</feature>
<dbReference type="SUPFAM" id="SSF81321">
    <property type="entry name" value="Family A G protein-coupled receptor-like"/>
    <property type="match status" value="1"/>
</dbReference>
<evidence type="ECO:0000256" key="10">
    <source>
        <dbReference type="RuleBase" id="RU363047"/>
    </source>
</evidence>
<dbReference type="PROSITE" id="PS00237">
    <property type="entry name" value="G_PROTEIN_RECEP_F1_1"/>
    <property type="match status" value="1"/>
</dbReference>
<protein>
    <recommendedName>
        <fullName evidence="10">Olfactory receptor</fullName>
    </recommendedName>
</protein>
<name>A0AAV3B9Q3_PYXAD</name>